<dbReference type="EMBL" id="DF144033">
    <property type="protein sequence ID" value="GAA55535.1"/>
    <property type="molecule type" value="Genomic_DNA"/>
</dbReference>
<evidence type="ECO:0000313" key="2">
    <source>
        <dbReference type="EMBL" id="GAA55535.1"/>
    </source>
</evidence>
<proteinExistence type="predicted"/>
<feature type="compositionally biased region" description="Basic residues" evidence="1">
    <location>
        <begin position="720"/>
        <end position="732"/>
    </location>
</feature>
<reference key="2">
    <citation type="submission" date="2011-10" db="EMBL/GenBank/DDBJ databases">
        <title>The genome and transcriptome sequence of Clonorchis sinensis provide insights into the carcinogenic liver fluke.</title>
        <authorList>
            <person name="Wang X."/>
            <person name="Huang Y."/>
            <person name="Chen W."/>
            <person name="Liu H."/>
            <person name="Guo L."/>
            <person name="Chen Y."/>
            <person name="Luo F."/>
            <person name="Zhou W."/>
            <person name="Sun J."/>
            <person name="Mao Q."/>
            <person name="Liang P."/>
            <person name="Zhou C."/>
            <person name="Tian Y."/>
            <person name="Men J."/>
            <person name="Lv X."/>
            <person name="Huang L."/>
            <person name="Zhou J."/>
            <person name="Hu Y."/>
            <person name="Li R."/>
            <person name="Zhang F."/>
            <person name="Lei H."/>
            <person name="Li X."/>
            <person name="Hu X."/>
            <person name="Liang C."/>
            <person name="Xu J."/>
            <person name="Wu Z."/>
            <person name="Yu X."/>
        </authorList>
    </citation>
    <scope>NUCLEOTIDE SEQUENCE</scope>
    <source>
        <strain>Henan</strain>
    </source>
</reference>
<accession>G7YRF5</accession>
<sequence>MFNFNLVLDTSWFHVAENLVRRIGRRQVSVPADREVWWTQKKPRAWKRLRKTGSARRLFQMIPATSPRKSPVREAIKDENGLTIPDKEERLDRARCRYAFLYFWGYSLNRIRPSARCISIAVLDRSLSALKIARLNNSLPLGCLQYCFFGFRSTEPSFRGYRIQAPCVEECLYAKRPQYGLVDFISARLKSTVLKGTHLGFDILFHRTCCLSQLNNYMGQIKSTRHFGVKDEKLLAKMPDHMAAVFDRKRKFIIIFTEQITPYVPTPNQETVLVRPLTIDRFEERKTRTSRLAIEKLSDSNVKQTYSENLLKSLLGTEFSEDESYWKSMSAKSQDIRLSASFKIPLKLADAVSDCSRNCFPIGIGYVEHFEHPICKADTQHITKFNCRSFDSFLSFENLTQLRRFGQITDGEEQSNNSVVATECAAPGRLMFQLLRYSRDSAGFQALLAKVPFSGVVSDNMSSYSNVSKSPENSDRKLLSPARLHKFRAVLELPVHGLSRTRDSDVMVNNNAIGDAHMWFVLRFNKTNATRSPNFLAGATVTGSAVFYHGILVNHMFTSRKPVVGCRRIFSNLMSSALRIYMYRDISNMVASETRGGLVQHMQLPGNIANGRLNWVPGQRTVYVQVKNKKVGIGAKAEYQKLGITLYKTRIEEKNQHTSTLTPSISRYEQKNYTVTGLWATWTIKKPNDNQRTNGPKGRNPRKTRPLNQPIKETNPDLKARRKRPNHNRTITHKTVELNTPNEPNRHKRLTPGQIHKGPIKLGEDPLQNYQMLF</sequence>
<dbReference type="Proteomes" id="UP000008909">
    <property type="component" value="Unassembled WGS sequence"/>
</dbReference>
<protein>
    <submittedName>
        <fullName evidence="2">Uncharacterized protein</fullName>
    </submittedName>
</protein>
<evidence type="ECO:0000256" key="1">
    <source>
        <dbReference type="SAM" id="MobiDB-lite"/>
    </source>
</evidence>
<name>G7YRF5_CLOSI</name>
<organism evidence="2 3">
    <name type="scientific">Clonorchis sinensis</name>
    <name type="common">Chinese liver fluke</name>
    <dbReference type="NCBI Taxonomy" id="79923"/>
    <lineage>
        <taxon>Eukaryota</taxon>
        <taxon>Metazoa</taxon>
        <taxon>Spiralia</taxon>
        <taxon>Lophotrochozoa</taxon>
        <taxon>Platyhelminthes</taxon>
        <taxon>Trematoda</taxon>
        <taxon>Digenea</taxon>
        <taxon>Opisthorchiida</taxon>
        <taxon>Opisthorchiata</taxon>
        <taxon>Opisthorchiidae</taxon>
        <taxon>Clonorchis</taxon>
    </lineage>
</organism>
<dbReference type="AlphaFoldDB" id="G7YRF5"/>
<keyword evidence="3" id="KW-1185">Reference proteome</keyword>
<feature type="region of interest" description="Disordered" evidence="1">
    <location>
        <begin position="685"/>
        <end position="763"/>
    </location>
</feature>
<evidence type="ECO:0000313" key="3">
    <source>
        <dbReference type="Proteomes" id="UP000008909"/>
    </source>
</evidence>
<reference evidence="2" key="1">
    <citation type="journal article" date="2011" name="Genome Biol.">
        <title>The draft genome of the carcinogenic human liver fluke Clonorchis sinensis.</title>
        <authorList>
            <person name="Wang X."/>
            <person name="Chen W."/>
            <person name="Huang Y."/>
            <person name="Sun J."/>
            <person name="Men J."/>
            <person name="Liu H."/>
            <person name="Luo F."/>
            <person name="Guo L."/>
            <person name="Lv X."/>
            <person name="Deng C."/>
            <person name="Zhou C."/>
            <person name="Fan Y."/>
            <person name="Li X."/>
            <person name="Huang L."/>
            <person name="Hu Y."/>
            <person name="Liang C."/>
            <person name="Hu X."/>
            <person name="Xu J."/>
            <person name="Yu X."/>
        </authorList>
    </citation>
    <scope>NUCLEOTIDE SEQUENCE [LARGE SCALE GENOMIC DNA]</scope>
    <source>
        <strain evidence="2">Henan</strain>
    </source>
</reference>
<gene>
    <name evidence="2" type="ORF">CLF_108259</name>
</gene>